<keyword evidence="3 6" id="KW-0812">Transmembrane</keyword>
<evidence type="ECO:0000256" key="3">
    <source>
        <dbReference type="ARBA" id="ARBA00022692"/>
    </source>
</evidence>
<name>A0A0M2NHS8_9FIRM</name>
<dbReference type="PANTHER" id="PTHR32196:SF72">
    <property type="entry name" value="RIBOSE IMPORT PERMEASE PROTEIN RBSC"/>
    <property type="match status" value="1"/>
</dbReference>
<feature type="transmembrane region" description="Helical" evidence="6">
    <location>
        <begin position="246"/>
        <end position="276"/>
    </location>
</feature>
<dbReference type="PANTHER" id="PTHR32196">
    <property type="entry name" value="ABC TRANSPORTER PERMEASE PROTEIN YPHD-RELATED-RELATED"/>
    <property type="match status" value="1"/>
</dbReference>
<evidence type="ECO:0000313" key="8">
    <source>
        <dbReference type="Proteomes" id="UP000034076"/>
    </source>
</evidence>
<reference evidence="7 8" key="1">
    <citation type="submission" date="2015-04" db="EMBL/GenBank/DDBJ databases">
        <title>Draft genome sequence of bacteremic isolate Catabacter hongkongensis type strain HKU16T.</title>
        <authorList>
            <person name="Lau S.K."/>
            <person name="Teng J.L."/>
            <person name="Huang Y."/>
            <person name="Curreem S.O."/>
            <person name="Tsui S.K."/>
            <person name="Woo P.C."/>
        </authorList>
    </citation>
    <scope>NUCLEOTIDE SEQUENCE [LARGE SCALE GENOMIC DNA]</scope>
    <source>
        <strain evidence="7 8">HKU16</strain>
    </source>
</reference>
<dbReference type="PATRIC" id="fig|270498.16.peg.1694"/>
<dbReference type="STRING" id="270498.CHK_2638"/>
<dbReference type="RefSeq" id="WP_052740583.1">
    <property type="nucleotide sequence ID" value="NZ_LAYJ01000116.1"/>
</dbReference>
<evidence type="ECO:0000256" key="5">
    <source>
        <dbReference type="ARBA" id="ARBA00023136"/>
    </source>
</evidence>
<dbReference type="InterPro" id="IPR001851">
    <property type="entry name" value="ABC_transp_permease"/>
</dbReference>
<feature type="transmembrane region" description="Helical" evidence="6">
    <location>
        <begin position="85"/>
        <end position="110"/>
    </location>
</feature>
<keyword evidence="2" id="KW-1003">Cell membrane</keyword>
<feature type="transmembrane region" description="Helical" evidence="6">
    <location>
        <begin position="288"/>
        <end position="304"/>
    </location>
</feature>
<dbReference type="GO" id="GO:0005886">
    <property type="term" value="C:plasma membrane"/>
    <property type="evidence" value="ECO:0007669"/>
    <property type="project" value="UniProtKB-SubCell"/>
</dbReference>
<evidence type="ECO:0000313" key="7">
    <source>
        <dbReference type="EMBL" id="KKI49830.1"/>
    </source>
</evidence>
<comment type="caution">
    <text evidence="7">The sequence shown here is derived from an EMBL/GenBank/DDBJ whole genome shotgun (WGS) entry which is preliminary data.</text>
</comment>
<feature type="transmembrane region" description="Helical" evidence="6">
    <location>
        <begin position="208"/>
        <end position="226"/>
    </location>
</feature>
<organism evidence="7 8">
    <name type="scientific">Christensenella hongkongensis</name>
    <dbReference type="NCBI Taxonomy" id="270498"/>
    <lineage>
        <taxon>Bacteria</taxon>
        <taxon>Bacillati</taxon>
        <taxon>Bacillota</taxon>
        <taxon>Clostridia</taxon>
        <taxon>Christensenellales</taxon>
        <taxon>Christensenellaceae</taxon>
        <taxon>Christensenella</taxon>
    </lineage>
</organism>
<feature type="transmembrane region" description="Helical" evidence="6">
    <location>
        <begin position="15"/>
        <end position="34"/>
    </location>
</feature>
<keyword evidence="4 6" id="KW-1133">Transmembrane helix</keyword>
<gene>
    <name evidence="7" type="ORF">CHK_2638</name>
</gene>
<dbReference type="Pfam" id="PF02653">
    <property type="entry name" value="BPD_transp_2"/>
    <property type="match status" value="1"/>
</dbReference>
<keyword evidence="5 6" id="KW-0472">Membrane</keyword>
<dbReference type="EMBL" id="LAYJ01000116">
    <property type="protein sequence ID" value="KKI49830.1"/>
    <property type="molecule type" value="Genomic_DNA"/>
</dbReference>
<proteinExistence type="predicted"/>
<dbReference type="GO" id="GO:0022857">
    <property type="term" value="F:transmembrane transporter activity"/>
    <property type="evidence" value="ECO:0007669"/>
    <property type="project" value="InterPro"/>
</dbReference>
<keyword evidence="8" id="KW-1185">Reference proteome</keyword>
<dbReference type="OrthoDB" id="1956858at2"/>
<feature type="transmembrane region" description="Helical" evidence="6">
    <location>
        <begin position="46"/>
        <end position="65"/>
    </location>
</feature>
<dbReference type="CDD" id="cd06579">
    <property type="entry name" value="TM_PBP1_transp_AraH_like"/>
    <property type="match status" value="1"/>
</dbReference>
<accession>A0A0M2NHS8</accession>
<feature type="transmembrane region" description="Helical" evidence="6">
    <location>
        <begin position="117"/>
        <end position="136"/>
    </location>
</feature>
<comment type="subcellular location">
    <subcellularLocation>
        <location evidence="1">Cell membrane</location>
        <topology evidence="1">Multi-pass membrane protein</topology>
    </subcellularLocation>
</comment>
<evidence type="ECO:0000256" key="2">
    <source>
        <dbReference type="ARBA" id="ARBA00022475"/>
    </source>
</evidence>
<evidence type="ECO:0000256" key="6">
    <source>
        <dbReference type="SAM" id="Phobius"/>
    </source>
</evidence>
<protein>
    <submittedName>
        <fullName evidence="7">Ribose ABC transport system, permease protein RbsC</fullName>
    </submittedName>
</protein>
<dbReference type="AlphaFoldDB" id="A0A0M2NHS8"/>
<evidence type="ECO:0000256" key="4">
    <source>
        <dbReference type="ARBA" id="ARBA00022989"/>
    </source>
</evidence>
<dbReference type="Proteomes" id="UP000034076">
    <property type="component" value="Unassembled WGS sequence"/>
</dbReference>
<sequence>MSMASVKQFAKRNTILPIIAVFIIAFSIFVNGFFNGNNFVNIIEQNSAEGIMVIGMTFLIINGYFDLSVGTLMGLCASLAVGLQPLGVLPAVLIALLVGFAVGMINGLLVAKVGINAFVVTLASMLGVRGFLYLYTQEQAIVGISDAFGDFGSGNFLGIPNLIIVFAVLLVIAQLVLRYTKHGRNTYATGGNENSASNAGINTQKTTIINFVICSLCAAAAGILYASKMNAATPTLGWPDTNVMVIAAVVLGGTKLVGGYGNMWFSLGGVMTIGIIENAMNLLNVQSYYNTLITGVILIVVLYLDKILKPNTA</sequence>
<feature type="transmembrane region" description="Helical" evidence="6">
    <location>
        <begin position="156"/>
        <end position="177"/>
    </location>
</feature>
<evidence type="ECO:0000256" key="1">
    <source>
        <dbReference type="ARBA" id="ARBA00004651"/>
    </source>
</evidence>